<keyword evidence="6 8" id="KW-0503">Monooxygenase</keyword>
<sequence>MFLIILFSIILLFIFHELYWKRRTFPPGPTPFPILGNLPAIFGSKAPGIEAFQDWSKVYGDVYTIWMGTEPTVVITSYKKLKETFVDDAESYIDKKIFRGFNETMRGGDYGVIDTNGDVWREHRRFALHTLRDFGLGKEKLQDSILLEVDRMMHDLRNNKSDIDIQALFDVSIGNVINQFLFGKRFDNEDQFHELKRLIDLFFEVQGDMATFLAYLIPWLPKKVVEWMTPTSIECRMGVFKFFESQIEEHRKEIDWDIVENRDYVETYLREQKKREKEEGDSESFNDMQLKNMCFDMWLAGMHTTTNTMGFMISYGIRFSDCQKRMQQELTEVIGDRTVIMKDKLSLPYTNAFIQETQRYCNLIPINLTHATTRSVNINGFDIPKGTSVNHQVSSVLWDPEVYPEPSEFKPTRFLDNDGNLKKSDEFLPFSVGRRVCLGEGLAKMELFLFTANLFNRFEFLPGSRGLPSMDRDFSFISKNPAYTCTVRQRYL</sequence>
<reference evidence="9" key="1">
    <citation type="submission" date="2022-11" db="EMBL/GenBank/DDBJ databases">
        <authorList>
            <person name="Kikuchi T."/>
        </authorList>
    </citation>
    <scope>NUCLEOTIDE SEQUENCE</scope>
    <source>
        <strain evidence="9">PS1010</strain>
    </source>
</reference>
<dbReference type="PRINTS" id="PR00463">
    <property type="entry name" value="EP450I"/>
</dbReference>
<dbReference type="InterPro" id="IPR002401">
    <property type="entry name" value="Cyt_P450_E_grp-I"/>
</dbReference>
<dbReference type="FunFam" id="1.10.630.10:FF:000036">
    <property type="entry name" value="CYtochrome P450 family"/>
    <property type="match status" value="1"/>
</dbReference>
<keyword evidence="10" id="KW-1185">Reference proteome</keyword>
<dbReference type="PROSITE" id="PS00086">
    <property type="entry name" value="CYTOCHROME_P450"/>
    <property type="match status" value="1"/>
</dbReference>
<dbReference type="OrthoDB" id="1055148at2759"/>
<evidence type="ECO:0000256" key="6">
    <source>
        <dbReference type="ARBA" id="ARBA00023033"/>
    </source>
</evidence>
<gene>
    <name evidence="9" type="ORF">CAMP_LOCUS13825</name>
</gene>
<dbReference type="InterPro" id="IPR001128">
    <property type="entry name" value="Cyt_P450"/>
</dbReference>
<dbReference type="Proteomes" id="UP001152747">
    <property type="component" value="Unassembled WGS sequence"/>
</dbReference>
<accession>A0A9P1ISC6</accession>
<evidence type="ECO:0000256" key="1">
    <source>
        <dbReference type="ARBA" id="ARBA00001971"/>
    </source>
</evidence>
<name>A0A9P1ISC6_9PELO</name>
<dbReference type="Pfam" id="PF00067">
    <property type="entry name" value="p450"/>
    <property type="match status" value="1"/>
</dbReference>
<dbReference type="InterPro" id="IPR036396">
    <property type="entry name" value="Cyt_P450_sf"/>
</dbReference>
<evidence type="ECO:0000256" key="4">
    <source>
        <dbReference type="ARBA" id="ARBA00023002"/>
    </source>
</evidence>
<dbReference type="GO" id="GO:0006805">
    <property type="term" value="P:xenobiotic metabolic process"/>
    <property type="evidence" value="ECO:0007669"/>
    <property type="project" value="TreeGrafter"/>
</dbReference>
<keyword evidence="7 8" id="KW-0349">Heme</keyword>
<dbReference type="PANTHER" id="PTHR24300:SF181">
    <property type="entry name" value="CYTOCHROME P450 FAMILY"/>
    <property type="match status" value="1"/>
</dbReference>
<evidence type="ECO:0000256" key="7">
    <source>
        <dbReference type="PIRSR" id="PIRSR602401-1"/>
    </source>
</evidence>
<keyword evidence="3 7" id="KW-0479">Metal-binding</keyword>
<dbReference type="GO" id="GO:0006082">
    <property type="term" value="P:organic acid metabolic process"/>
    <property type="evidence" value="ECO:0007669"/>
    <property type="project" value="TreeGrafter"/>
</dbReference>
<keyword evidence="4 8" id="KW-0560">Oxidoreductase</keyword>
<dbReference type="EMBL" id="CANHGI010000005">
    <property type="protein sequence ID" value="CAI5451188.1"/>
    <property type="molecule type" value="Genomic_DNA"/>
</dbReference>
<dbReference type="InterPro" id="IPR017972">
    <property type="entry name" value="Cyt_P450_CS"/>
</dbReference>
<dbReference type="CDD" id="cd20617">
    <property type="entry name" value="CYP1_2-like"/>
    <property type="match status" value="1"/>
</dbReference>
<organism evidence="9 10">
    <name type="scientific">Caenorhabditis angaria</name>
    <dbReference type="NCBI Taxonomy" id="860376"/>
    <lineage>
        <taxon>Eukaryota</taxon>
        <taxon>Metazoa</taxon>
        <taxon>Ecdysozoa</taxon>
        <taxon>Nematoda</taxon>
        <taxon>Chromadorea</taxon>
        <taxon>Rhabditida</taxon>
        <taxon>Rhabditina</taxon>
        <taxon>Rhabditomorpha</taxon>
        <taxon>Rhabditoidea</taxon>
        <taxon>Rhabditidae</taxon>
        <taxon>Peloderinae</taxon>
        <taxon>Caenorhabditis</taxon>
    </lineage>
</organism>
<dbReference type="GO" id="GO:0020037">
    <property type="term" value="F:heme binding"/>
    <property type="evidence" value="ECO:0007669"/>
    <property type="project" value="InterPro"/>
</dbReference>
<proteinExistence type="inferred from homology"/>
<dbReference type="SUPFAM" id="SSF48264">
    <property type="entry name" value="Cytochrome P450"/>
    <property type="match status" value="1"/>
</dbReference>
<dbReference type="Gene3D" id="1.10.630.10">
    <property type="entry name" value="Cytochrome P450"/>
    <property type="match status" value="1"/>
</dbReference>
<comment type="similarity">
    <text evidence="2 8">Belongs to the cytochrome P450 family.</text>
</comment>
<comment type="cofactor">
    <cofactor evidence="1 7">
        <name>heme</name>
        <dbReference type="ChEBI" id="CHEBI:30413"/>
    </cofactor>
</comment>
<dbReference type="InterPro" id="IPR050182">
    <property type="entry name" value="Cytochrome_P450_fam2"/>
</dbReference>
<evidence type="ECO:0000256" key="3">
    <source>
        <dbReference type="ARBA" id="ARBA00022723"/>
    </source>
</evidence>
<evidence type="ECO:0000256" key="2">
    <source>
        <dbReference type="ARBA" id="ARBA00010617"/>
    </source>
</evidence>
<dbReference type="GO" id="GO:0005506">
    <property type="term" value="F:iron ion binding"/>
    <property type="evidence" value="ECO:0007669"/>
    <property type="project" value="InterPro"/>
</dbReference>
<evidence type="ECO:0000313" key="9">
    <source>
        <dbReference type="EMBL" id="CAI5451188.1"/>
    </source>
</evidence>
<comment type="caution">
    <text evidence="9">The sequence shown here is derived from an EMBL/GenBank/DDBJ whole genome shotgun (WGS) entry which is preliminary data.</text>
</comment>
<dbReference type="PRINTS" id="PR00385">
    <property type="entry name" value="P450"/>
</dbReference>
<dbReference type="PANTHER" id="PTHR24300">
    <property type="entry name" value="CYTOCHROME P450 508A4-RELATED"/>
    <property type="match status" value="1"/>
</dbReference>
<keyword evidence="5 7" id="KW-0408">Iron</keyword>
<dbReference type="GO" id="GO:0005737">
    <property type="term" value="C:cytoplasm"/>
    <property type="evidence" value="ECO:0007669"/>
    <property type="project" value="TreeGrafter"/>
</dbReference>
<evidence type="ECO:0000256" key="5">
    <source>
        <dbReference type="ARBA" id="ARBA00023004"/>
    </source>
</evidence>
<protein>
    <submittedName>
        <fullName evidence="9">Uncharacterized protein</fullName>
    </submittedName>
</protein>
<evidence type="ECO:0000256" key="8">
    <source>
        <dbReference type="RuleBase" id="RU000461"/>
    </source>
</evidence>
<evidence type="ECO:0000313" key="10">
    <source>
        <dbReference type="Proteomes" id="UP001152747"/>
    </source>
</evidence>
<dbReference type="GO" id="GO:0016712">
    <property type="term" value="F:oxidoreductase activity, acting on paired donors, with incorporation or reduction of molecular oxygen, reduced flavin or flavoprotein as one donor, and incorporation of one atom of oxygen"/>
    <property type="evidence" value="ECO:0007669"/>
    <property type="project" value="TreeGrafter"/>
</dbReference>
<feature type="binding site" description="axial binding residue" evidence="7">
    <location>
        <position position="437"/>
    </location>
    <ligand>
        <name>heme</name>
        <dbReference type="ChEBI" id="CHEBI:30413"/>
    </ligand>
    <ligandPart>
        <name>Fe</name>
        <dbReference type="ChEBI" id="CHEBI:18248"/>
    </ligandPart>
</feature>
<dbReference type="AlphaFoldDB" id="A0A9P1ISC6"/>